<proteinExistence type="predicted"/>
<gene>
    <name evidence="1" type="ORF">HPP92_005693</name>
</gene>
<dbReference type="EMBL" id="JADCNM010000002">
    <property type="protein sequence ID" value="KAG0494699.1"/>
    <property type="molecule type" value="Genomic_DNA"/>
</dbReference>
<dbReference type="Proteomes" id="UP000639772">
    <property type="component" value="Unassembled WGS sequence"/>
</dbReference>
<organism evidence="1 2">
    <name type="scientific">Vanilla planifolia</name>
    <name type="common">Vanilla</name>
    <dbReference type="NCBI Taxonomy" id="51239"/>
    <lineage>
        <taxon>Eukaryota</taxon>
        <taxon>Viridiplantae</taxon>
        <taxon>Streptophyta</taxon>
        <taxon>Embryophyta</taxon>
        <taxon>Tracheophyta</taxon>
        <taxon>Spermatophyta</taxon>
        <taxon>Magnoliopsida</taxon>
        <taxon>Liliopsida</taxon>
        <taxon>Asparagales</taxon>
        <taxon>Orchidaceae</taxon>
        <taxon>Vanilloideae</taxon>
        <taxon>Vanilleae</taxon>
        <taxon>Vanilla</taxon>
    </lineage>
</organism>
<accession>A0A835RSM3</accession>
<evidence type="ECO:0000313" key="2">
    <source>
        <dbReference type="Proteomes" id="UP000639772"/>
    </source>
</evidence>
<name>A0A835RSM3_VANPL</name>
<dbReference type="AlphaFoldDB" id="A0A835RSM3"/>
<reference evidence="1 2" key="1">
    <citation type="journal article" date="2020" name="Nat. Food">
        <title>A phased Vanilla planifolia genome enables genetic improvement of flavour and production.</title>
        <authorList>
            <person name="Hasing T."/>
            <person name="Tang H."/>
            <person name="Brym M."/>
            <person name="Khazi F."/>
            <person name="Huang T."/>
            <person name="Chambers A.H."/>
        </authorList>
    </citation>
    <scope>NUCLEOTIDE SEQUENCE [LARGE SCALE GENOMIC DNA]</scope>
    <source>
        <tissue evidence="1">Leaf</tissue>
    </source>
</reference>
<dbReference type="OrthoDB" id="344345at2759"/>
<sequence length="79" mass="9113">MEVNGQMPTLSDANHNQRLRWRQCNGENNGWQRQGGVGELSCIFYKIKKLDSEVAKVVETQSSLVRQLELVETHQREVD</sequence>
<comment type="caution">
    <text evidence="1">The sequence shown here is derived from an EMBL/GenBank/DDBJ whole genome shotgun (WGS) entry which is preliminary data.</text>
</comment>
<evidence type="ECO:0000313" key="1">
    <source>
        <dbReference type="EMBL" id="KAG0494699.1"/>
    </source>
</evidence>
<protein>
    <submittedName>
        <fullName evidence="1">Uncharacterized protein</fullName>
    </submittedName>
</protein>